<dbReference type="RefSeq" id="WP_089163200.1">
    <property type="nucleotide sequence ID" value="NZ_MTHB01000177.1"/>
</dbReference>
<name>A0A226WW66_CABSO</name>
<sequence length="67" mass="7631">MTIAEIEQWREPALAGTGSGLKARTSDPLAARLNDAVRRVGELSMENEILRKERLLQTRRPLTNWRS</sequence>
<evidence type="ECO:0000313" key="2">
    <source>
        <dbReference type="Proteomes" id="UP000214720"/>
    </source>
</evidence>
<organism evidence="1 2">
    <name type="scientific">Caballeronia sordidicola</name>
    <name type="common">Burkholderia sordidicola</name>
    <dbReference type="NCBI Taxonomy" id="196367"/>
    <lineage>
        <taxon>Bacteria</taxon>
        <taxon>Pseudomonadati</taxon>
        <taxon>Pseudomonadota</taxon>
        <taxon>Betaproteobacteria</taxon>
        <taxon>Burkholderiales</taxon>
        <taxon>Burkholderiaceae</taxon>
        <taxon>Caballeronia</taxon>
    </lineage>
</organism>
<comment type="caution">
    <text evidence="1">The sequence shown here is derived from an EMBL/GenBank/DDBJ whole genome shotgun (WGS) entry which is preliminary data.</text>
</comment>
<accession>A0A226WW66</accession>
<evidence type="ECO:0000313" key="1">
    <source>
        <dbReference type="EMBL" id="OXC75422.1"/>
    </source>
</evidence>
<dbReference type="OrthoDB" id="9098110at2"/>
<proteinExistence type="predicted"/>
<gene>
    <name evidence="1" type="ORF">BSU04_26920</name>
</gene>
<reference evidence="2" key="1">
    <citation type="submission" date="2017-01" db="EMBL/GenBank/DDBJ databases">
        <title>Genome Analysis of Deinococcus marmoris KOPRI26562.</title>
        <authorList>
            <person name="Kim J.H."/>
            <person name="Oh H.-M."/>
        </authorList>
    </citation>
    <scope>NUCLEOTIDE SEQUENCE [LARGE SCALE GENOMIC DNA]</scope>
    <source>
        <strain evidence="2">PAMC 26633</strain>
    </source>
</reference>
<dbReference type="EMBL" id="MTHB01000177">
    <property type="protein sequence ID" value="OXC75422.1"/>
    <property type="molecule type" value="Genomic_DNA"/>
</dbReference>
<protein>
    <submittedName>
        <fullName evidence="1">Uncharacterized protein</fullName>
    </submittedName>
</protein>
<dbReference type="Proteomes" id="UP000214720">
    <property type="component" value="Unassembled WGS sequence"/>
</dbReference>
<dbReference type="AlphaFoldDB" id="A0A226WW66"/>